<sequence>MSSLLDRFVPRTDFESYEDFIENFEIKVPENFNFAFDVVDVYAKDDPDKVAIVWCNDSGDEVIITFGEMKVESDRAANFFLNHGIKKGDCVMLSLKSRYEFWICMIGLHKIGAVAIPATQMLKRKDIVYRIRRADLKMIISIMGEGVPEEVDGACEELGTGQQVLKAFVGEGEREGWLDLKAELKGASPKFQRPAGEAATKNTDVILAYFTSGTTGNPKMVNHDQTYPLGHILTARYWQKVEDGGLHYTVADTGWAKAVWGKLYGQWIAGCAIFVYDYDRFDAGKMMEMAAKHKVTTFCAPPTIYRFMIKEDISRYDFSTLKYAVTAGEPLNPSIYDRFLEATGLRLMEGFGQTETVVAIANYPWMEPKPGSMGKPSPGYDMVLVDKNDRVCEVGQEGEIVIKTEGGRPIGLFVDYHLDPEKMRNTWHDDYYHTGDTAWIDEDGYFWFVGRADDIIKSSGYRVGPFEVESALLTHPAVLECAITGVPDPLRGQVVKATVVLTKGYAPSEELKVELQNHVRNITAPYKYPRIVEFMDELPKTISGKIRRVEIREKDKPYPVINAIECKACDRCIIACPVNVLSLGEELNVRGYRFAVYSGEGCTGCGNCYYTCPEPFAIDVHIPSKERFEED</sequence>
<keyword evidence="7" id="KW-1185">Reference proteome</keyword>
<dbReference type="InterPro" id="IPR000873">
    <property type="entry name" value="AMP-dep_synth/lig_dom"/>
</dbReference>
<keyword evidence="3" id="KW-0547">Nucleotide-binding</keyword>
<feature type="domain" description="4Fe-4S ferredoxin-type" evidence="5">
    <location>
        <begin position="557"/>
        <end position="586"/>
    </location>
</feature>
<evidence type="ECO:0000256" key="4">
    <source>
        <dbReference type="ARBA" id="ARBA00022840"/>
    </source>
</evidence>
<proteinExistence type="inferred from homology"/>
<accession>A0ABT5XAM0</accession>
<dbReference type="RefSeq" id="WP_316967491.1">
    <property type="nucleotide sequence ID" value="NZ_JARFPK010000062.1"/>
</dbReference>
<comment type="caution">
    <text evidence="6">The sequence shown here is derived from an EMBL/GenBank/DDBJ whole genome shotgun (WGS) entry which is preliminary data.</text>
</comment>
<dbReference type="SUPFAM" id="SSF56801">
    <property type="entry name" value="Acetyl-CoA synthetase-like"/>
    <property type="match status" value="1"/>
</dbReference>
<evidence type="ECO:0000256" key="1">
    <source>
        <dbReference type="ARBA" id="ARBA00006432"/>
    </source>
</evidence>
<dbReference type="Pfam" id="PF12838">
    <property type="entry name" value="Fer4_7"/>
    <property type="match status" value="1"/>
</dbReference>
<dbReference type="PROSITE" id="PS00198">
    <property type="entry name" value="4FE4S_FER_1"/>
    <property type="match status" value="2"/>
</dbReference>
<evidence type="ECO:0000259" key="5">
    <source>
        <dbReference type="PROSITE" id="PS51379"/>
    </source>
</evidence>
<evidence type="ECO:0000313" key="6">
    <source>
        <dbReference type="EMBL" id="MDF0591765.1"/>
    </source>
</evidence>
<dbReference type="InterPro" id="IPR017896">
    <property type="entry name" value="4Fe4S_Fe-S-bd"/>
</dbReference>
<evidence type="ECO:0000256" key="3">
    <source>
        <dbReference type="ARBA" id="ARBA00022741"/>
    </source>
</evidence>
<dbReference type="InterPro" id="IPR025110">
    <property type="entry name" value="AMP-bd_C"/>
</dbReference>
<dbReference type="Proteomes" id="UP001220010">
    <property type="component" value="Unassembled WGS sequence"/>
</dbReference>
<dbReference type="InterPro" id="IPR045851">
    <property type="entry name" value="AMP-bd_C_sf"/>
</dbReference>
<dbReference type="Gene3D" id="3.40.50.12780">
    <property type="entry name" value="N-terminal domain of ligase-like"/>
    <property type="match status" value="1"/>
</dbReference>
<gene>
    <name evidence="6" type="ORF">P0O15_11410</name>
</gene>
<evidence type="ECO:0000256" key="2">
    <source>
        <dbReference type="ARBA" id="ARBA00022598"/>
    </source>
</evidence>
<dbReference type="EMBL" id="JARFPK010000062">
    <property type="protein sequence ID" value="MDF0591765.1"/>
    <property type="molecule type" value="Genomic_DNA"/>
</dbReference>
<evidence type="ECO:0000313" key="7">
    <source>
        <dbReference type="Proteomes" id="UP001220010"/>
    </source>
</evidence>
<dbReference type="InterPro" id="IPR042099">
    <property type="entry name" value="ANL_N_sf"/>
</dbReference>
<keyword evidence="2" id="KW-0436">Ligase</keyword>
<reference evidence="6 7" key="1">
    <citation type="submission" date="2023-03" db="EMBL/GenBank/DDBJ databases">
        <title>WGS of Methanotrichaceae archaeon Mx.</title>
        <authorList>
            <person name="Sorokin D.Y."/>
            <person name="Merkel A.Y."/>
        </authorList>
    </citation>
    <scope>NUCLEOTIDE SEQUENCE [LARGE SCALE GENOMIC DNA]</scope>
    <source>
        <strain evidence="6 7">Mx</strain>
    </source>
</reference>
<dbReference type="Gene3D" id="3.30.70.20">
    <property type="match status" value="1"/>
</dbReference>
<dbReference type="InterPro" id="IPR017900">
    <property type="entry name" value="4Fe4S_Fe_S_CS"/>
</dbReference>
<dbReference type="PROSITE" id="PS51379">
    <property type="entry name" value="4FE4S_FER_2"/>
    <property type="match status" value="2"/>
</dbReference>
<protein>
    <submittedName>
        <fullName evidence="6">AMP-binding protein</fullName>
    </submittedName>
</protein>
<comment type="similarity">
    <text evidence="1">Belongs to the ATP-dependent AMP-binding enzyme family.</text>
</comment>
<name>A0ABT5XAM0_9EURY</name>
<dbReference type="Pfam" id="PF00501">
    <property type="entry name" value="AMP-binding"/>
    <property type="match status" value="1"/>
</dbReference>
<dbReference type="Pfam" id="PF13193">
    <property type="entry name" value="AMP-binding_C"/>
    <property type="match status" value="1"/>
</dbReference>
<dbReference type="InterPro" id="IPR051087">
    <property type="entry name" value="Mitochondrial_ACSM"/>
</dbReference>
<dbReference type="Gene3D" id="3.30.300.30">
    <property type="match status" value="1"/>
</dbReference>
<dbReference type="SUPFAM" id="SSF54862">
    <property type="entry name" value="4Fe-4S ferredoxins"/>
    <property type="match status" value="1"/>
</dbReference>
<keyword evidence="4" id="KW-0067">ATP-binding</keyword>
<organism evidence="6 7">
    <name type="scientific">Candidatus Methanocrinis natronophilus</name>
    <dbReference type="NCBI Taxonomy" id="3033396"/>
    <lineage>
        <taxon>Archaea</taxon>
        <taxon>Methanobacteriati</taxon>
        <taxon>Methanobacteriota</taxon>
        <taxon>Stenosarchaea group</taxon>
        <taxon>Methanomicrobia</taxon>
        <taxon>Methanotrichales</taxon>
        <taxon>Methanotrichaceae</taxon>
        <taxon>Methanocrinis</taxon>
    </lineage>
</organism>
<dbReference type="PANTHER" id="PTHR43605:SF10">
    <property type="entry name" value="ACYL-COA SYNTHETASE MEDIUM CHAIN FAMILY MEMBER 3"/>
    <property type="match status" value="1"/>
</dbReference>
<dbReference type="PANTHER" id="PTHR43605">
    <property type="entry name" value="ACYL-COENZYME A SYNTHETASE"/>
    <property type="match status" value="1"/>
</dbReference>
<feature type="domain" description="4Fe-4S ferredoxin-type" evidence="5">
    <location>
        <begin position="592"/>
        <end position="623"/>
    </location>
</feature>